<dbReference type="Pfam" id="PF13087">
    <property type="entry name" value="AAA_12"/>
    <property type="match status" value="1"/>
</dbReference>
<dbReference type="Gene3D" id="3.40.960.10">
    <property type="entry name" value="VSR Endonuclease"/>
    <property type="match status" value="1"/>
</dbReference>
<dbReference type="InterPro" id="IPR041679">
    <property type="entry name" value="DNA2/NAM7-like_C"/>
</dbReference>
<sequence>MSNGDTPDADNKRAQVAAAGADDLRVHIKADLATTFTFASHQNSIPVIRSIRIENPTETRIENVRLEMTASPAFMRAKTWTIDRVAAQNGVTLSDRRVDLDAAYLAGLDEAERGDITIRLTQGTATLAEAIIPVRILAREEWGGVVDMAQLLPAFVMPNDPAIFRLLRSAAQLLADHGHPSALDGYQSSDPKRAYMLAAAVYSAIAGLGLHYAQPPSSFELRGQKVRGPSRIAQDGLATCLDTTLLFAAAIEAAGLNAVTILLDGHAFCGVWLVKRTLPRTVEGDVAEIRKAIAARELVVFETTGVTHRPAMTFELAKKLGESKLDENAEQPFVAAVDVARSRSGGIMPLASHQVTDPDGAADDQGPSDIALPAEPEIPMPADTVEQKPTSPAGRIERWRNRLLDLGLRNRLLNFSDNKRTISFLCPDVAYLEDRLADGAAIKLISLPEQNPLGQRDPVLHREARGQDLHRGFAAQALQRDELSSMLEPKDLVARLIALYRQAKSDITEGGTNTLYLAVGVLKWKKKPGDERTYRAPLLLLPVKLERSGASDRFRLRFHEDEPRLNATLLQFLKVEFDLVLPDFRDGLPKDGSGIDVVQLLEQMRRAVRDVPGFEVADDIALSTFSFAKYLMWKDLTDRVDSLRQNRVVSHLIDNPEHAFQGAAGRFPEESEIDRSFSPADIVMPLPADSSQIAAALAATQGRDFVIVGPPGTGKSQTIANMIASCLAARKTVLFVAEKTAALDVVYRRLREHGLGDHCLELHSSKADRKHFFAQLKGSWEKRAAATASQWVTLNDRLKIRRDELNAYAMALHHKSPNGLTPYIAMGIAAVGSDSHAPVLRWSSIGAHDADSYRALDDLAKQLGQTFAAVTMRPVLTLVHVEEWSGAWQEQLLGAARNLGRAANGAQAALVKLSGRFGLADISDTSIDGLDYFANLARDVIATAGADYTIILHKDFATLARAIGDLEGAITSYRDGETGLSQPYPADAVARIPIDDLDHDWRQANAAIWPKSWFAARRVRRLLGSYAGAKTADPATDLPRLRALQGNHRAITGNLISSTPLAFAGLNTDCDRLRQHLQSAEQLRNSLVQLGEFAGDVSRVAASIAAGLKGQVNQPQIAAAKEFLARHQTLIDAMAAFETCAGQPLGERNADSFLGRLARQMDELEQSRNLFRDWSSWCSVRARGMAQGLAPLIADLENGAIAPDDAQAAFRLGYARWWLPLAIDDSLELRSFRRFQHEHAIVDFREIDDLVRAHASQKVVSSLVHGLPAPDAVPRKSELGVLRHQMGLTRPSSSIRDMISAMPESFAKLAPCVLMSPLSIAQYLPTHQALFDVVIFDEASQIATWDAVGAIARGRQTIIVGDPKQLPPTNFFGRNDVEGDEVPQHEQDLESILDEAQASGLPTRQLRWHYRSRHESLIAFSNWHYYGNHLITFPSPVTEDQAVSLAFVPTGVYGRGSSRSNLEEARAIVADINSRLRSWLLLREPERPTLGVITFNQPQQELIQDLLDEVRRDNPALEWFFAEDRIEPVIIKNLENIQGDERDVILFSITFCRDAAGRLPMTFGAINQDGGERRLNVAVTRARRELKVFSGIRADDIDLGRSRAVGVQHLKAFLDYAVRGAVALPAQDIGSQGEMESPFEEAVAAQLERRGWQVVPQVGVSEFRIDLGVRHPDHAGLYLAGIECDGASYHSSATARDRDKVREQVLRGLGWTILRIWSTDWWFSAGEAMERLHQGLETALAESRADRAKAEELSISTDESDIATAECGADDELARSDAIEEPADGSLASEIAPSIRGEKQLASLDPPVEEPLADPARPTFAITDLSGFKADPDCFFDFAYRPTLQAMIDAILTQEAPVREDVLAQRVARAHGWLRTGGRIRAQIDLHLRTLDRTQETSGTFLWKPGTTQARLPFRRPLGPKHRRALADICMAELADFVLEHRAALDEEDPPLIYARLLYVDRLASSSRQRLQEAIALAESLASDAPPHGSASEACHPADY</sequence>
<dbReference type="FunFam" id="3.40.960.10:FF:000002">
    <property type="entry name" value="DNA helicase related protein"/>
    <property type="match status" value="1"/>
</dbReference>
<dbReference type="SUPFAM" id="SSF52540">
    <property type="entry name" value="P-loop containing nucleoside triphosphate hydrolases"/>
    <property type="match status" value="1"/>
</dbReference>
<evidence type="ECO:0000259" key="2">
    <source>
        <dbReference type="Pfam" id="PF13086"/>
    </source>
</evidence>
<dbReference type="InterPro" id="IPR011335">
    <property type="entry name" value="Restrct_endonuc-II-like"/>
</dbReference>
<dbReference type="InterPro" id="IPR025103">
    <property type="entry name" value="DUF4011"/>
</dbReference>
<dbReference type="HOGENOM" id="CLU_000788_0_1_5"/>
<dbReference type="PANTHER" id="PTHR10887">
    <property type="entry name" value="DNA2/NAM7 HELICASE FAMILY"/>
    <property type="match status" value="1"/>
</dbReference>
<feature type="domain" description="DNA2/NAM7 helicase helicase" evidence="2">
    <location>
        <begin position="689"/>
        <end position="752"/>
    </location>
</feature>
<dbReference type="InterPro" id="IPR021754">
    <property type="entry name" value="DUF3320"/>
</dbReference>
<dbReference type="FunFam" id="3.40.50.300:FF:002063">
    <property type="entry name" value="DNA helicase related protein"/>
    <property type="match status" value="1"/>
</dbReference>
<dbReference type="Pfam" id="PF18741">
    <property type="entry name" value="MTES_1575"/>
    <property type="match status" value="1"/>
</dbReference>
<dbReference type="CDD" id="cd18808">
    <property type="entry name" value="SF1_C_Upf1"/>
    <property type="match status" value="1"/>
</dbReference>
<dbReference type="eggNOG" id="COG2852">
    <property type="taxonomic scope" value="Bacteria"/>
</dbReference>
<dbReference type="InterPro" id="IPR041677">
    <property type="entry name" value="DNA2/NAM7_AAA_11"/>
</dbReference>
<dbReference type="Pfam" id="PF13086">
    <property type="entry name" value="AAA_11"/>
    <property type="match status" value="2"/>
</dbReference>
<dbReference type="InterPro" id="IPR027417">
    <property type="entry name" value="P-loop_NTPase"/>
</dbReference>
<dbReference type="PANTHER" id="PTHR10887:SF495">
    <property type="entry name" value="HELICASE SENATAXIN ISOFORM X1-RELATED"/>
    <property type="match status" value="1"/>
</dbReference>
<evidence type="ECO:0000259" key="3">
    <source>
        <dbReference type="Pfam" id="PF13087"/>
    </source>
</evidence>
<protein>
    <recommendedName>
        <fullName evidence="6">DNA helicase</fullName>
    </recommendedName>
</protein>
<name>Q07VL3_RHOP5</name>
<evidence type="ECO:0000313" key="5">
    <source>
        <dbReference type="EMBL" id="ABJ04021.1"/>
    </source>
</evidence>
<accession>Q07VL3</accession>
<evidence type="ECO:0000259" key="1">
    <source>
        <dbReference type="Pfam" id="PF11784"/>
    </source>
</evidence>
<dbReference type="EMBL" id="CP000463">
    <property type="protein sequence ID" value="ABJ04021.1"/>
    <property type="molecule type" value="Genomic_DNA"/>
</dbReference>
<dbReference type="STRING" id="316055.RPE_0060"/>
<reference evidence="5" key="1">
    <citation type="submission" date="2006-09" db="EMBL/GenBank/DDBJ databases">
        <title>Complete sequence of Rhodopseudomonas palustris BisA53.</title>
        <authorList>
            <consortium name="US DOE Joint Genome Institute"/>
            <person name="Copeland A."/>
            <person name="Lucas S."/>
            <person name="Lapidus A."/>
            <person name="Barry K."/>
            <person name="Detter J.C."/>
            <person name="Glavina del Rio T."/>
            <person name="Hammon N."/>
            <person name="Israni S."/>
            <person name="Dalin E."/>
            <person name="Tice H."/>
            <person name="Pitluck S."/>
            <person name="Chain P."/>
            <person name="Malfatti S."/>
            <person name="Shin M."/>
            <person name="Vergez L."/>
            <person name="Schmutz J."/>
            <person name="Larimer F."/>
            <person name="Land M."/>
            <person name="Hauser L."/>
            <person name="Pelletier D.A."/>
            <person name="Kyrpides N."/>
            <person name="Kim E."/>
            <person name="Harwood C.S."/>
            <person name="Oda Y."/>
            <person name="Richardson P."/>
        </authorList>
    </citation>
    <scope>NUCLEOTIDE SEQUENCE [LARGE SCALE GENOMIC DNA]</scope>
    <source>
        <strain evidence="5">BisA53</strain>
    </source>
</reference>
<dbReference type="eggNOG" id="COG1112">
    <property type="taxonomic scope" value="Bacteria"/>
</dbReference>
<dbReference type="GO" id="GO:0004386">
    <property type="term" value="F:helicase activity"/>
    <property type="evidence" value="ECO:0007669"/>
    <property type="project" value="InterPro"/>
</dbReference>
<proteinExistence type="predicted"/>
<gene>
    <name evidence="5" type="ordered locus">RPE_0060</name>
</gene>
<dbReference type="InterPro" id="IPR047187">
    <property type="entry name" value="SF1_C_Upf1"/>
</dbReference>
<dbReference type="SUPFAM" id="SSF52980">
    <property type="entry name" value="Restriction endonuclease-like"/>
    <property type="match status" value="1"/>
</dbReference>
<dbReference type="Pfam" id="PF11784">
    <property type="entry name" value="DUF3320"/>
    <property type="match status" value="1"/>
</dbReference>
<feature type="domain" description="DNA2/NAM7 helicase-like C-terminal" evidence="3">
    <location>
        <begin position="1391"/>
        <end position="1589"/>
    </location>
</feature>
<feature type="domain" description="Restriction endonuclease type II-like" evidence="4">
    <location>
        <begin position="1639"/>
        <end position="1735"/>
    </location>
</feature>
<feature type="domain" description="DUF3320" evidence="1">
    <location>
        <begin position="1834"/>
        <end position="1882"/>
    </location>
</feature>
<dbReference type="InterPro" id="IPR045055">
    <property type="entry name" value="DNA2/NAM7-like"/>
</dbReference>
<evidence type="ECO:0008006" key="6">
    <source>
        <dbReference type="Google" id="ProtNLM"/>
    </source>
</evidence>
<dbReference type="InterPro" id="IPR049468">
    <property type="entry name" value="Restrct_endonuc-II-like_dom"/>
</dbReference>
<evidence type="ECO:0000259" key="4">
    <source>
        <dbReference type="Pfam" id="PF18741"/>
    </source>
</evidence>
<organism evidence="5">
    <name type="scientific">Rhodopseudomonas palustris (strain BisA53)</name>
    <dbReference type="NCBI Taxonomy" id="316055"/>
    <lineage>
        <taxon>Bacteria</taxon>
        <taxon>Pseudomonadati</taxon>
        <taxon>Pseudomonadota</taxon>
        <taxon>Alphaproteobacteria</taxon>
        <taxon>Hyphomicrobiales</taxon>
        <taxon>Nitrobacteraceae</taxon>
        <taxon>Rhodopseudomonas</taxon>
    </lineage>
</organism>
<dbReference type="OrthoDB" id="9757917at2"/>
<dbReference type="Pfam" id="PF13195">
    <property type="entry name" value="DUF4011"/>
    <property type="match status" value="1"/>
</dbReference>
<dbReference type="Gene3D" id="3.40.50.300">
    <property type="entry name" value="P-loop containing nucleotide triphosphate hydrolases"/>
    <property type="match status" value="3"/>
</dbReference>
<dbReference type="KEGG" id="rpe:RPE_0060"/>
<feature type="domain" description="DNA2/NAM7 helicase helicase" evidence="2">
    <location>
        <begin position="1316"/>
        <end position="1369"/>
    </location>
</feature>